<dbReference type="HOGENOM" id="CLU_147881_0_0_2"/>
<evidence type="ECO:0000259" key="1">
    <source>
        <dbReference type="Pfam" id="PF20472"/>
    </source>
</evidence>
<dbReference type="EMBL" id="CP004145">
    <property type="protein sequence ID" value="AGO61417.1"/>
    <property type="molecule type" value="Genomic_DNA"/>
</dbReference>
<dbReference type="InterPro" id="IPR046821">
    <property type="entry name" value="PDDEXK_11"/>
</dbReference>
<feature type="domain" description="PD-(D/E)XK nuclease" evidence="1">
    <location>
        <begin position="19"/>
        <end position="135"/>
    </location>
</feature>
<keyword evidence="3" id="KW-1185">Reference proteome</keyword>
<dbReference type="Proteomes" id="UP000014660">
    <property type="component" value="Chromosome"/>
</dbReference>
<accession>S0ARK7</accession>
<protein>
    <recommendedName>
        <fullName evidence="1">PD-(D/E)XK nuclease domain-containing protein</fullName>
    </recommendedName>
</protein>
<dbReference type="Pfam" id="PF20472">
    <property type="entry name" value="PDDEXK_11"/>
    <property type="match status" value="1"/>
</dbReference>
<name>S0ARK7_FERAC</name>
<reference evidence="2 3" key="1">
    <citation type="journal article" date="2007" name="Proc. Natl. Acad. Sci. U.S.A.">
        <title>Genome dynamics in a natural archaeal population.</title>
        <authorList>
            <person name="Allen E.E."/>
            <person name="Tyson G.W."/>
            <person name="Whitaker R.J."/>
            <person name="Detter J.C."/>
            <person name="Richardson P.M."/>
            <person name="Banfield J.F."/>
        </authorList>
    </citation>
    <scope>NUCLEOTIDE SEQUENCE [LARGE SCALE GENOMIC DNA]</scope>
    <source>
        <strain evidence="3">fer1</strain>
    </source>
</reference>
<gene>
    <name evidence="2" type="ORF">FACI_IFERC00001G1437</name>
</gene>
<evidence type="ECO:0000313" key="2">
    <source>
        <dbReference type="EMBL" id="AGO61417.1"/>
    </source>
</evidence>
<proteinExistence type="predicted"/>
<dbReference type="GeneID" id="16025617"/>
<sequence>MPGGSGTRTGTGQELMIESLLEFNHYDYKKQVFIGKQLFNNRYKADFVVDNSIIVSLKWQQVAGTAEQKVIYEIASLIKIIENDNFKKAYVVIGGNGFSQNAKEYLFSQEHRNILKHGDLVENIGVEDFIARLNNHNL</sequence>
<evidence type="ECO:0000313" key="3">
    <source>
        <dbReference type="Proteomes" id="UP000014660"/>
    </source>
</evidence>
<dbReference type="RefSeq" id="WP_009887472.1">
    <property type="nucleotide sequence ID" value="NC_021592.1"/>
</dbReference>
<dbReference type="AlphaFoldDB" id="S0ARK7"/>
<dbReference type="KEGG" id="fac:FACI_IFERC01G1437"/>
<organism evidence="2 3">
    <name type="scientific">Ferroplasma acidarmanus Fer1</name>
    <dbReference type="NCBI Taxonomy" id="333146"/>
    <lineage>
        <taxon>Archaea</taxon>
        <taxon>Methanobacteriati</taxon>
        <taxon>Thermoplasmatota</taxon>
        <taxon>Thermoplasmata</taxon>
        <taxon>Thermoplasmatales</taxon>
        <taxon>Ferroplasmaceae</taxon>
        <taxon>Ferroplasma</taxon>
    </lineage>
</organism>